<dbReference type="CDD" id="cd11364">
    <property type="entry name" value="RNase_PH_PNPase_2"/>
    <property type="match status" value="1"/>
</dbReference>
<accession>A0A1G2GXD6</accession>
<dbReference type="InterPro" id="IPR004087">
    <property type="entry name" value="KH_dom"/>
</dbReference>
<dbReference type="HAMAP" id="MF_01595">
    <property type="entry name" value="PNPase"/>
    <property type="match status" value="1"/>
</dbReference>
<feature type="domain" description="S1 motif" evidence="7">
    <location>
        <begin position="637"/>
        <end position="705"/>
    </location>
</feature>
<gene>
    <name evidence="6" type="primary">pnp</name>
    <name evidence="8" type="ORF">A3B25_00725</name>
</gene>
<dbReference type="PROSITE" id="PS50126">
    <property type="entry name" value="S1"/>
    <property type="match status" value="1"/>
</dbReference>
<protein>
    <recommendedName>
        <fullName evidence="6">Polyribonucleotide nucleotidyltransferase</fullName>
        <ecNumber evidence="6">2.7.7.8</ecNumber>
    </recommendedName>
    <alternativeName>
        <fullName evidence="6">Polynucleotide phosphorylase</fullName>
        <shortName evidence="6">PNPase</shortName>
    </alternativeName>
</protein>
<dbReference type="SMART" id="SM00316">
    <property type="entry name" value="S1"/>
    <property type="match status" value="1"/>
</dbReference>
<dbReference type="InterPro" id="IPR001247">
    <property type="entry name" value="ExoRNase_PH_dom1"/>
</dbReference>
<comment type="caution">
    <text evidence="8">The sequence shown here is derived from an EMBL/GenBank/DDBJ whole genome shotgun (WGS) entry which is preliminary data.</text>
</comment>
<proteinExistence type="inferred from homology"/>
<dbReference type="GO" id="GO:0005829">
    <property type="term" value="C:cytosol"/>
    <property type="evidence" value="ECO:0007669"/>
    <property type="project" value="TreeGrafter"/>
</dbReference>
<keyword evidence="5 6" id="KW-0694">RNA-binding</keyword>
<dbReference type="GO" id="GO:0006396">
    <property type="term" value="P:RNA processing"/>
    <property type="evidence" value="ECO:0007669"/>
    <property type="project" value="InterPro"/>
</dbReference>
<reference evidence="8 9" key="1">
    <citation type="journal article" date="2016" name="Nat. Commun.">
        <title>Thousands of microbial genomes shed light on interconnected biogeochemical processes in an aquifer system.</title>
        <authorList>
            <person name="Anantharaman K."/>
            <person name="Brown C.T."/>
            <person name="Hug L.A."/>
            <person name="Sharon I."/>
            <person name="Castelle C.J."/>
            <person name="Probst A.J."/>
            <person name="Thomas B.C."/>
            <person name="Singh A."/>
            <person name="Wilkins M.J."/>
            <person name="Karaoz U."/>
            <person name="Brodie E.L."/>
            <person name="Williams K.H."/>
            <person name="Hubbard S.S."/>
            <person name="Banfield J.F."/>
        </authorList>
    </citation>
    <scope>NUCLEOTIDE SEQUENCE [LARGE SCALE GENOMIC DNA]</scope>
</reference>
<dbReference type="InterPro" id="IPR012340">
    <property type="entry name" value="NA-bd_OB-fold"/>
</dbReference>
<dbReference type="Pfam" id="PF03726">
    <property type="entry name" value="PNPase"/>
    <property type="match status" value="1"/>
</dbReference>
<dbReference type="InterPro" id="IPR027408">
    <property type="entry name" value="PNPase/RNase_PH_dom_sf"/>
</dbReference>
<dbReference type="SUPFAM" id="SSF46915">
    <property type="entry name" value="Polynucleotide phosphorylase/guanosine pentaphosphate synthase (PNPase/GPSI), domain 3"/>
    <property type="match status" value="1"/>
</dbReference>
<dbReference type="GO" id="GO:0000287">
    <property type="term" value="F:magnesium ion binding"/>
    <property type="evidence" value="ECO:0007669"/>
    <property type="project" value="UniProtKB-UniRule"/>
</dbReference>
<keyword evidence="6" id="KW-0460">Magnesium</keyword>
<evidence type="ECO:0000256" key="5">
    <source>
        <dbReference type="ARBA" id="ARBA00022884"/>
    </source>
</evidence>
<dbReference type="GO" id="GO:0006402">
    <property type="term" value="P:mRNA catabolic process"/>
    <property type="evidence" value="ECO:0007669"/>
    <property type="project" value="UniProtKB-UniRule"/>
</dbReference>
<organism evidence="8 9">
    <name type="scientific">Candidatus Ryanbacteria bacterium RIFCSPLOWO2_01_FULL_48_26</name>
    <dbReference type="NCBI Taxonomy" id="1802126"/>
    <lineage>
        <taxon>Bacteria</taxon>
        <taxon>Candidatus Ryaniibacteriota</taxon>
    </lineage>
</organism>
<dbReference type="CDD" id="cd02393">
    <property type="entry name" value="KH-I_PNPase"/>
    <property type="match status" value="1"/>
</dbReference>
<dbReference type="PANTHER" id="PTHR11252">
    <property type="entry name" value="POLYRIBONUCLEOTIDE NUCLEOTIDYLTRANSFERASE"/>
    <property type="match status" value="1"/>
</dbReference>
<evidence type="ECO:0000256" key="4">
    <source>
        <dbReference type="ARBA" id="ARBA00022695"/>
    </source>
</evidence>
<evidence type="ECO:0000313" key="8">
    <source>
        <dbReference type="EMBL" id="OGZ54448.1"/>
    </source>
</evidence>
<evidence type="ECO:0000256" key="3">
    <source>
        <dbReference type="ARBA" id="ARBA00022679"/>
    </source>
</evidence>
<comment type="subcellular location">
    <subcellularLocation>
        <location evidence="6">Cytoplasm</location>
    </subcellularLocation>
</comment>
<dbReference type="EC" id="2.7.7.8" evidence="6"/>
<dbReference type="SUPFAM" id="SSF54211">
    <property type="entry name" value="Ribosomal protein S5 domain 2-like"/>
    <property type="match status" value="2"/>
</dbReference>
<evidence type="ECO:0000256" key="2">
    <source>
        <dbReference type="ARBA" id="ARBA00022490"/>
    </source>
</evidence>
<dbReference type="SMART" id="SM00322">
    <property type="entry name" value="KH"/>
    <property type="match status" value="1"/>
</dbReference>
<dbReference type="InterPro" id="IPR020568">
    <property type="entry name" value="Ribosomal_Su5_D2-typ_SF"/>
</dbReference>
<feature type="binding site" evidence="6">
    <location>
        <position position="506"/>
    </location>
    <ligand>
        <name>Mg(2+)</name>
        <dbReference type="ChEBI" id="CHEBI:18420"/>
    </ligand>
</feature>
<dbReference type="FunFam" id="3.30.1370.10:FF:000001">
    <property type="entry name" value="Polyribonucleotide nucleotidyltransferase"/>
    <property type="match status" value="1"/>
</dbReference>
<dbReference type="Pfam" id="PF00013">
    <property type="entry name" value="KH_1"/>
    <property type="match status" value="1"/>
</dbReference>
<dbReference type="InterPro" id="IPR015848">
    <property type="entry name" value="PNPase_PH_RNA-bd_bac/org-type"/>
</dbReference>
<dbReference type="PIRSF" id="PIRSF005499">
    <property type="entry name" value="PNPase"/>
    <property type="match status" value="1"/>
</dbReference>
<dbReference type="GO" id="GO:0000175">
    <property type="term" value="F:3'-5'-RNA exonuclease activity"/>
    <property type="evidence" value="ECO:0007669"/>
    <property type="project" value="TreeGrafter"/>
</dbReference>
<dbReference type="PANTHER" id="PTHR11252:SF0">
    <property type="entry name" value="POLYRIBONUCLEOTIDE NUCLEOTIDYLTRANSFERASE 1, MITOCHONDRIAL"/>
    <property type="match status" value="1"/>
</dbReference>
<evidence type="ECO:0000259" key="7">
    <source>
        <dbReference type="PROSITE" id="PS50126"/>
    </source>
</evidence>
<dbReference type="FunFam" id="3.30.230.70:FF:000001">
    <property type="entry name" value="Polyribonucleotide nucleotidyltransferase"/>
    <property type="match status" value="1"/>
</dbReference>
<dbReference type="NCBIfam" id="TIGR03591">
    <property type="entry name" value="polynuc_phos"/>
    <property type="match status" value="1"/>
</dbReference>
<dbReference type="Gene3D" id="3.30.230.70">
    <property type="entry name" value="GHMP Kinase, N-terminal domain"/>
    <property type="match status" value="2"/>
</dbReference>
<dbReference type="Gene3D" id="3.30.1370.10">
    <property type="entry name" value="K Homology domain, type 1"/>
    <property type="match status" value="1"/>
</dbReference>
<dbReference type="EMBL" id="MHNW01000006">
    <property type="protein sequence ID" value="OGZ54448.1"/>
    <property type="molecule type" value="Genomic_DNA"/>
</dbReference>
<keyword evidence="3 6" id="KW-0808">Transferase</keyword>
<dbReference type="InterPro" id="IPR012162">
    <property type="entry name" value="PNPase"/>
</dbReference>
<dbReference type="Pfam" id="PF01138">
    <property type="entry name" value="RNase_PH"/>
    <property type="match status" value="2"/>
</dbReference>
<evidence type="ECO:0000256" key="6">
    <source>
        <dbReference type="HAMAP-Rule" id="MF_01595"/>
    </source>
</evidence>
<dbReference type="Gene3D" id="2.40.50.140">
    <property type="entry name" value="Nucleic acid-binding proteins"/>
    <property type="match status" value="1"/>
</dbReference>
<feature type="binding site" evidence="6">
    <location>
        <position position="500"/>
    </location>
    <ligand>
        <name>Mg(2+)</name>
        <dbReference type="ChEBI" id="CHEBI:18420"/>
    </ligand>
</feature>
<dbReference type="GO" id="GO:0003723">
    <property type="term" value="F:RNA binding"/>
    <property type="evidence" value="ECO:0007669"/>
    <property type="project" value="UniProtKB-UniRule"/>
</dbReference>
<dbReference type="InterPro" id="IPR004088">
    <property type="entry name" value="KH_dom_type_1"/>
</dbReference>
<dbReference type="InterPro" id="IPR036456">
    <property type="entry name" value="PNPase_PH_RNA-bd_sf"/>
</dbReference>
<sequence length="708" mass="77397">MAFKKKQFSLSVGGKTLSYEISDLAGQANAAVLARYGDTVVLATVVMAKRDAPLDYLPLKVDYEERFYAAGKIIGSRFIRREGRPSDEAILAGRLIDRAMRPLFNDRFRREVQVVVTVLEIDEENEPEFVGFMAASLALGISDVPWGGPVAGVGIAEINGKFVINPTNSEVKNGHTFDAFVAGVTDRINMIELAGDDAPEKHIIEGFGEAQKEINRLVEFQESIIKEIGKPKAQVKLSEPDSALAAAVSEFLSGKLEAAVYHPIKLEHASRLGQLKDDMFNHLREAFEEFDGKAADFLFEDEINKLVHINVLEKERRPDGRRLNELRGLNGEVALFPRTHGSALFVRGNTQALGVTTLAPTSAEQLIETMETNEKRRFLLHYNFPQFSVGETGSSRGPGRREIGHGNLARKAVEPLIPPKDKFPYTIRIVSEILSSNGSSSMATVCASVLSLMDAGVPITKPAAGIAMGLMMEQETSDKKQEISKEKAYKVLTDIQGPEDHHGDMDLKAAGTDDGVNALQMDVKVYGITLQMLEQALSQARDARLEILKFMKTLIPSPRAKISPFAPKIRTLKINPEKIGALIGPGGKVINGLIAKYALTSIDVEENGDVFVFSDKEESADAAMREILAITKEFKVGEIVEGTVVRILDFGAIVDLGGGKDGMVHVSELKEGFVKQVSEVLKEGDFVKAKIIRADADGRIGLSIKQLK</sequence>
<name>A0A1G2GXD6_9BACT</name>
<comment type="catalytic activity">
    <reaction evidence="6">
        <text>RNA(n+1) + phosphate = RNA(n) + a ribonucleoside 5'-diphosphate</text>
        <dbReference type="Rhea" id="RHEA:22096"/>
        <dbReference type="Rhea" id="RHEA-COMP:14527"/>
        <dbReference type="Rhea" id="RHEA-COMP:17342"/>
        <dbReference type="ChEBI" id="CHEBI:43474"/>
        <dbReference type="ChEBI" id="CHEBI:57930"/>
        <dbReference type="ChEBI" id="CHEBI:140395"/>
        <dbReference type="EC" id="2.7.7.8"/>
    </reaction>
</comment>
<dbReference type="SUPFAM" id="SSF54791">
    <property type="entry name" value="Eukaryotic type KH-domain (KH-domain type I)"/>
    <property type="match status" value="1"/>
</dbReference>
<dbReference type="InterPro" id="IPR036612">
    <property type="entry name" value="KH_dom_type_1_sf"/>
</dbReference>
<evidence type="ECO:0000256" key="1">
    <source>
        <dbReference type="ARBA" id="ARBA00007404"/>
    </source>
</evidence>
<comment type="function">
    <text evidence="6">Involved in mRNA degradation. Catalyzes the phosphorolysis of single-stranded polyribonucleotides processively in the 3'- to 5'-direction.</text>
</comment>
<keyword evidence="6" id="KW-0479">Metal-binding</keyword>
<dbReference type="NCBIfam" id="NF008805">
    <property type="entry name" value="PRK11824.1"/>
    <property type="match status" value="1"/>
</dbReference>
<dbReference type="InterPro" id="IPR036345">
    <property type="entry name" value="ExoRNase_PH_dom2_sf"/>
</dbReference>
<dbReference type="AlphaFoldDB" id="A0A1G2GXD6"/>
<dbReference type="SUPFAM" id="SSF50249">
    <property type="entry name" value="Nucleic acid-binding proteins"/>
    <property type="match status" value="1"/>
</dbReference>
<dbReference type="STRING" id="1802126.A3B25_00725"/>
<dbReference type="Proteomes" id="UP000179106">
    <property type="component" value="Unassembled WGS sequence"/>
</dbReference>
<comment type="similarity">
    <text evidence="1 6">Belongs to the polyribonucleotide nucleotidyltransferase family.</text>
</comment>
<comment type="cofactor">
    <cofactor evidence="6">
        <name>Mg(2+)</name>
        <dbReference type="ChEBI" id="CHEBI:18420"/>
    </cofactor>
</comment>
<dbReference type="PROSITE" id="PS50084">
    <property type="entry name" value="KH_TYPE_1"/>
    <property type="match status" value="1"/>
</dbReference>
<keyword evidence="4 6" id="KW-0548">Nucleotidyltransferase</keyword>
<dbReference type="SUPFAM" id="SSF55666">
    <property type="entry name" value="Ribonuclease PH domain 2-like"/>
    <property type="match status" value="2"/>
</dbReference>
<dbReference type="Pfam" id="PF00575">
    <property type="entry name" value="S1"/>
    <property type="match status" value="1"/>
</dbReference>
<dbReference type="InterPro" id="IPR003029">
    <property type="entry name" value="S1_domain"/>
</dbReference>
<dbReference type="GO" id="GO:0004654">
    <property type="term" value="F:polyribonucleotide nucleotidyltransferase activity"/>
    <property type="evidence" value="ECO:0007669"/>
    <property type="project" value="UniProtKB-UniRule"/>
</dbReference>
<evidence type="ECO:0000313" key="9">
    <source>
        <dbReference type="Proteomes" id="UP000179106"/>
    </source>
</evidence>
<keyword evidence="2 6" id="KW-0963">Cytoplasm</keyword>